<evidence type="ECO:0000313" key="3">
    <source>
        <dbReference type="Proteomes" id="UP001597118"/>
    </source>
</evidence>
<feature type="chain" id="PRO_5045890370" description="Lipocalin-like domain-containing protein" evidence="1">
    <location>
        <begin position="21"/>
        <end position="144"/>
    </location>
</feature>
<dbReference type="RefSeq" id="WP_379662414.1">
    <property type="nucleotide sequence ID" value="NZ_JBHUDG010000013.1"/>
</dbReference>
<name>A0ABW4ICS0_9SPHI</name>
<organism evidence="2 3">
    <name type="scientific">Pseudopedobacter beijingensis</name>
    <dbReference type="NCBI Taxonomy" id="1207056"/>
    <lineage>
        <taxon>Bacteria</taxon>
        <taxon>Pseudomonadati</taxon>
        <taxon>Bacteroidota</taxon>
        <taxon>Sphingobacteriia</taxon>
        <taxon>Sphingobacteriales</taxon>
        <taxon>Sphingobacteriaceae</taxon>
        <taxon>Pseudopedobacter</taxon>
    </lineage>
</organism>
<sequence length="144" mass="16534">MKKKLFILMMFALTATVFTACKKDKNDDALSIEGTWKSTKDIAYYTVNGVQEGDSQIEEYDANNYEIFTFNGGNYTFIRYVDGQQENEAIKGRYTYSNNQLIADGKDVVKVKLDGKTLIIIDEDVYEDDGIKTVYITETHYVRQ</sequence>
<proteinExistence type="predicted"/>
<protein>
    <recommendedName>
        <fullName evidence="4">Lipocalin-like domain-containing protein</fullName>
    </recommendedName>
</protein>
<comment type="caution">
    <text evidence="2">The sequence shown here is derived from an EMBL/GenBank/DDBJ whole genome shotgun (WGS) entry which is preliminary data.</text>
</comment>
<dbReference type="EMBL" id="JBHUDG010000013">
    <property type="protein sequence ID" value="MFD1630038.1"/>
    <property type="molecule type" value="Genomic_DNA"/>
</dbReference>
<evidence type="ECO:0008006" key="4">
    <source>
        <dbReference type="Google" id="ProtNLM"/>
    </source>
</evidence>
<gene>
    <name evidence="2" type="ORF">ACFSAH_09125</name>
</gene>
<evidence type="ECO:0000256" key="1">
    <source>
        <dbReference type="SAM" id="SignalP"/>
    </source>
</evidence>
<dbReference type="Proteomes" id="UP001597118">
    <property type="component" value="Unassembled WGS sequence"/>
</dbReference>
<dbReference type="PROSITE" id="PS51257">
    <property type="entry name" value="PROKAR_LIPOPROTEIN"/>
    <property type="match status" value="1"/>
</dbReference>
<reference evidence="3" key="1">
    <citation type="journal article" date="2019" name="Int. J. Syst. Evol. Microbiol.">
        <title>The Global Catalogue of Microorganisms (GCM) 10K type strain sequencing project: providing services to taxonomists for standard genome sequencing and annotation.</title>
        <authorList>
            <consortium name="The Broad Institute Genomics Platform"/>
            <consortium name="The Broad Institute Genome Sequencing Center for Infectious Disease"/>
            <person name="Wu L."/>
            <person name="Ma J."/>
        </authorList>
    </citation>
    <scope>NUCLEOTIDE SEQUENCE [LARGE SCALE GENOMIC DNA]</scope>
    <source>
        <strain evidence="3">CCUG 53762</strain>
    </source>
</reference>
<feature type="signal peptide" evidence="1">
    <location>
        <begin position="1"/>
        <end position="20"/>
    </location>
</feature>
<keyword evidence="1" id="KW-0732">Signal</keyword>
<accession>A0ABW4ICS0</accession>
<evidence type="ECO:0000313" key="2">
    <source>
        <dbReference type="EMBL" id="MFD1630038.1"/>
    </source>
</evidence>
<keyword evidence="3" id="KW-1185">Reference proteome</keyword>